<keyword evidence="2" id="KW-1185">Reference proteome</keyword>
<name>A0A923KJK7_9BURK</name>
<proteinExistence type="predicted"/>
<accession>A0A923KJK7</accession>
<sequence length="102" mass="11545">MDAAFYSYVEEVHHRMAGDSEINMLTDDAREAAQLRQWVWEQHSGGFGGCNGGDGSQKAVAIAFHDWKQLMKFNEDNVTAKAPIIGFLIPFRETREVTFRHG</sequence>
<comment type="caution">
    <text evidence="1">The sequence shown here is derived from an EMBL/GenBank/DDBJ whole genome shotgun (WGS) entry which is preliminary data.</text>
</comment>
<evidence type="ECO:0000313" key="1">
    <source>
        <dbReference type="EMBL" id="MBC3864372.1"/>
    </source>
</evidence>
<reference evidence="1" key="1">
    <citation type="submission" date="2020-08" db="EMBL/GenBank/DDBJ databases">
        <title>Novel species isolated from subtropical streams in China.</title>
        <authorList>
            <person name="Lu H."/>
        </authorList>
    </citation>
    <scope>NUCLEOTIDE SEQUENCE</scope>
    <source>
        <strain evidence="1">KACC 12607</strain>
    </source>
</reference>
<dbReference type="RefSeq" id="WP_186914384.1">
    <property type="nucleotide sequence ID" value="NZ_JACOFV010000046.1"/>
</dbReference>
<dbReference type="AlphaFoldDB" id="A0A923KJK7"/>
<protein>
    <submittedName>
        <fullName evidence="1">Uncharacterized protein</fullName>
    </submittedName>
</protein>
<dbReference type="EMBL" id="JACOFV010000046">
    <property type="protein sequence ID" value="MBC3864372.1"/>
    <property type="molecule type" value="Genomic_DNA"/>
</dbReference>
<dbReference type="Proteomes" id="UP000634011">
    <property type="component" value="Unassembled WGS sequence"/>
</dbReference>
<gene>
    <name evidence="1" type="ORF">H8K32_19935</name>
</gene>
<organism evidence="1 2">
    <name type="scientific">Undibacterium jejuense</name>
    <dbReference type="NCBI Taxonomy" id="1344949"/>
    <lineage>
        <taxon>Bacteria</taxon>
        <taxon>Pseudomonadati</taxon>
        <taxon>Pseudomonadota</taxon>
        <taxon>Betaproteobacteria</taxon>
        <taxon>Burkholderiales</taxon>
        <taxon>Oxalobacteraceae</taxon>
        <taxon>Undibacterium</taxon>
    </lineage>
</organism>
<evidence type="ECO:0000313" key="2">
    <source>
        <dbReference type="Proteomes" id="UP000634011"/>
    </source>
</evidence>